<feature type="chain" id="PRO_5042933667" description="Hemopexin" evidence="2">
    <location>
        <begin position="20"/>
        <end position="110"/>
    </location>
</feature>
<dbReference type="AlphaFoldDB" id="A0AAN7Y890"/>
<dbReference type="Proteomes" id="UP001335648">
    <property type="component" value="Unassembled WGS sequence"/>
</dbReference>
<feature type="signal peptide" evidence="2">
    <location>
        <begin position="1"/>
        <end position="19"/>
    </location>
</feature>
<comment type="caution">
    <text evidence="3">The sequence shown here is derived from an EMBL/GenBank/DDBJ whole genome shotgun (WGS) entry which is preliminary data.</text>
</comment>
<feature type="repeat" description="Hemopexin" evidence="1">
    <location>
        <begin position="39"/>
        <end position="78"/>
    </location>
</feature>
<evidence type="ECO:0000313" key="3">
    <source>
        <dbReference type="EMBL" id="KAK5875195.1"/>
    </source>
</evidence>
<dbReference type="SUPFAM" id="SSF50923">
    <property type="entry name" value="Hemopexin-like domain"/>
    <property type="match status" value="1"/>
</dbReference>
<keyword evidence="2" id="KW-0732">Signal</keyword>
<dbReference type="PROSITE" id="PS51642">
    <property type="entry name" value="HEMOPEXIN_2"/>
    <property type="match status" value="1"/>
</dbReference>
<reference evidence="3 4" key="1">
    <citation type="journal article" date="2023" name="Mol. Biol. Evol.">
        <title>Genomics of Secondarily Temperate Adaptation in the Only Non-Antarctic Icefish.</title>
        <authorList>
            <person name="Rivera-Colon A.G."/>
            <person name="Rayamajhi N."/>
            <person name="Minhas B.F."/>
            <person name="Madrigal G."/>
            <person name="Bilyk K.T."/>
            <person name="Yoon V."/>
            <person name="Hune M."/>
            <person name="Gregory S."/>
            <person name="Cheng C.H.C."/>
            <person name="Catchen J.M."/>
        </authorList>
    </citation>
    <scope>NUCLEOTIDE SEQUENCE [LARGE SCALE GENOMIC DNA]</scope>
    <source>
        <strain evidence="3">JC2023a</strain>
    </source>
</reference>
<gene>
    <name evidence="3" type="ORF">CesoFtcFv8_027705</name>
</gene>
<dbReference type="Gene3D" id="2.110.10.10">
    <property type="entry name" value="Hemopexin-like domain"/>
    <property type="match status" value="1"/>
</dbReference>
<dbReference type="InterPro" id="IPR018487">
    <property type="entry name" value="Hemopexin-like_repeat"/>
</dbReference>
<evidence type="ECO:0000256" key="2">
    <source>
        <dbReference type="SAM" id="SignalP"/>
    </source>
</evidence>
<accession>A0AAN7Y890</accession>
<sequence length="110" mass="12024">MELSTNTLFLCLALALTNGAPVNHDAAVDDASLPDRCDGIGFDAITPDENGTTFFFRGSHLWKGYRGPAQLSNESFQQLDDIHNIGHVDAAFRMHNIKHEGDTSHVFLPG</sequence>
<evidence type="ECO:0000256" key="1">
    <source>
        <dbReference type="PROSITE-ProRule" id="PRU01011"/>
    </source>
</evidence>
<name>A0AAN7Y890_9TELE</name>
<evidence type="ECO:0008006" key="5">
    <source>
        <dbReference type="Google" id="ProtNLM"/>
    </source>
</evidence>
<keyword evidence="4" id="KW-1185">Reference proteome</keyword>
<organism evidence="3 4">
    <name type="scientific">Champsocephalus esox</name>
    <name type="common">pike icefish</name>
    <dbReference type="NCBI Taxonomy" id="159716"/>
    <lineage>
        <taxon>Eukaryota</taxon>
        <taxon>Metazoa</taxon>
        <taxon>Chordata</taxon>
        <taxon>Craniata</taxon>
        <taxon>Vertebrata</taxon>
        <taxon>Euteleostomi</taxon>
        <taxon>Actinopterygii</taxon>
        <taxon>Neopterygii</taxon>
        <taxon>Teleostei</taxon>
        <taxon>Neoteleostei</taxon>
        <taxon>Acanthomorphata</taxon>
        <taxon>Eupercaria</taxon>
        <taxon>Perciformes</taxon>
        <taxon>Notothenioidei</taxon>
        <taxon>Channichthyidae</taxon>
        <taxon>Champsocephalus</taxon>
    </lineage>
</organism>
<evidence type="ECO:0000313" key="4">
    <source>
        <dbReference type="Proteomes" id="UP001335648"/>
    </source>
</evidence>
<dbReference type="EMBL" id="JAULUE010002069">
    <property type="protein sequence ID" value="KAK5875195.1"/>
    <property type="molecule type" value="Genomic_DNA"/>
</dbReference>
<protein>
    <recommendedName>
        <fullName evidence="5">Hemopexin</fullName>
    </recommendedName>
</protein>
<proteinExistence type="predicted"/>
<dbReference type="InterPro" id="IPR036375">
    <property type="entry name" value="Hemopexin-like_dom_sf"/>
</dbReference>